<dbReference type="OrthoDB" id="8612320at2"/>
<dbReference type="HOGENOM" id="CLU_2275555_0_0_4"/>
<organism evidence="1 2">
    <name type="scientific">Kingella oralis ATCC 51147</name>
    <dbReference type="NCBI Taxonomy" id="629741"/>
    <lineage>
        <taxon>Bacteria</taxon>
        <taxon>Pseudomonadati</taxon>
        <taxon>Pseudomonadota</taxon>
        <taxon>Betaproteobacteria</taxon>
        <taxon>Neisseriales</taxon>
        <taxon>Neisseriaceae</taxon>
        <taxon>Kingella</taxon>
    </lineage>
</organism>
<proteinExistence type="predicted"/>
<gene>
    <name evidence="1" type="ORF">GCWU000324_00526</name>
</gene>
<evidence type="ECO:0000313" key="1">
    <source>
        <dbReference type="EMBL" id="EEP68623.1"/>
    </source>
</evidence>
<sequence>MKAQLRKVKWNKGTVEGSGQEYDYTRVYVEIPVYEQQQKEFGVDVLELEYGTEADHIKLAHLRGKLPCQVEVEFMPVKKGNGMINLVTKLEVLGQAGQTTSSSQDKAKG</sequence>
<dbReference type="AlphaFoldDB" id="C4GI35"/>
<accession>C4GI35</accession>
<dbReference type="STRING" id="629741.GCWU000324_00526"/>
<reference evidence="1" key="1">
    <citation type="submission" date="2009-04" db="EMBL/GenBank/DDBJ databases">
        <authorList>
            <person name="Weinstock G."/>
            <person name="Sodergren E."/>
            <person name="Clifton S."/>
            <person name="Fulton L."/>
            <person name="Fulton B."/>
            <person name="Courtney L."/>
            <person name="Fronick C."/>
            <person name="Harrison M."/>
            <person name="Strong C."/>
            <person name="Farmer C."/>
            <person name="Delahaunty K."/>
            <person name="Markovic C."/>
            <person name="Hall O."/>
            <person name="Minx P."/>
            <person name="Tomlinson C."/>
            <person name="Mitreva M."/>
            <person name="Nelson J."/>
            <person name="Hou S."/>
            <person name="Wollam A."/>
            <person name="Pepin K.H."/>
            <person name="Johnson M."/>
            <person name="Bhonagiri V."/>
            <person name="Nash W.E."/>
            <person name="Warren W."/>
            <person name="Chinwalla A."/>
            <person name="Mardis E.R."/>
            <person name="Wilson R.K."/>
        </authorList>
    </citation>
    <scope>NUCLEOTIDE SEQUENCE [LARGE SCALE GENOMIC DNA]</scope>
    <source>
        <strain evidence="1">ATCC 51147</strain>
    </source>
</reference>
<name>C4GI35_9NEIS</name>
<keyword evidence="2" id="KW-1185">Reference proteome</keyword>
<comment type="caution">
    <text evidence="1">The sequence shown here is derived from an EMBL/GenBank/DDBJ whole genome shotgun (WGS) entry which is preliminary data.</text>
</comment>
<evidence type="ECO:0000313" key="2">
    <source>
        <dbReference type="Proteomes" id="UP000003009"/>
    </source>
</evidence>
<dbReference type="Proteomes" id="UP000003009">
    <property type="component" value="Unassembled WGS sequence"/>
</dbReference>
<dbReference type="GeneID" id="84907091"/>
<protein>
    <submittedName>
        <fullName evidence="1">Uncharacterized protein</fullName>
    </submittedName>
</protein>
<dbReference type="RefSeq" id="WP_003793978.1">
    <property type="nucleotide sequence ID" value="NZ_GG665871.1"/>
</dbReference>
<dbReference type="EMBL" id="ACJW02000002">
    <property type="protein sequence ID" value="EEP68623.1"/>
    <property type="molecule type" value="Genomic_DNA"/>
</dbReference>